<keyword evidence="4" id="KW-0804">Transcription</keyword>
<evidence type="ECO:0000256" key="2">
    <source>
        <dbReference type="ARBA" id="ARBA00022491"/>
    </source>
</evidence>
<keyword evidence="5" id="KW-0539">Nucleus</keyword>
<evidence type="ECO:0000256" key="7">
    <source>
        <dbReference type="SAM" id="Phobius"/>
    </source>
</evidence>
<dbReference type="SUPFAM" id="SSF48403">
    <property type="entry name" value="Ankyrin repeat"/>
    <property type="match status" value="1"/>
</dbReference>
<dbReference type="InterPro" id="IPR036770">
    <property type="entry name" value="Ankyrin_rpt-contain_sf"/>
</dbReference>
<organism evidence="9 10">
    <name type="scientific">Acer negundo</name>
    <name type="common">Box elder</name>
    <dbReference type="NCBI Taxonomy" id="4023"/>
    <lineage>
        <taxon>Eukaryota</taxon>
        <taxon>Viridiplantae</taxon>
        <taxon>Streptophyta</taxon>
        <taxon>Embryophyta</taxon>
        <taxon>Tracheophyta</taxon>
        <taxon>Spermatophyta</taxon>
        <taxon>Magnoliopsida</taxon>
        <taxon>eudicotyledons</taxon>
        <taxon>Gunneridae</taxon>
        <taxon>Pentapetalae</taxon>
        <taxon>rosids</taxon>
        <taxon>malvids</taxon>
        <taxon>Sapindales</taxon>
        <taxon>Sapindaceae</taxon>
        <taxon>Hippocastanoideae</taxon>
        <taxon>Acereae</taxon>
        <taxon>Acer</taxon>
    </lineage>
</organism>
<feature type="domain" description="OVATE" evidence="8">
    <location>
        <begin position="109"/>
        <end position="168"/>
    </location>
</feature>
<evidence type="ECO:0000313" key="9">
    <source>
        <dbReference type="EMBL" id="KAI9199005.1"/>
    </source>
</evidence>
<feature type="region of interest" description="Disordered" evidence="6">
    <location>
        <begin position="69"/>
        <end position="96"/>
    </location>
</feature>
<dbReference type="Pfam" id="PF12796">
    <property type="entry name" value="Ank_2"/>
    <property type="match status" value="1"/>
</dbReference>
<evidence type="ECO:0000256" key="6">
    <source>
        <dbReference type="SAM" id="MobiDB-lite"/>
    </source>
</evidence>
<dbReference type="NCBIfam" id="TIGR01568">
    <property type="entry name" value="A_thal_3678"/>
    <property type="match status" value="1"/>
</dbReference>
<feature type="transmembrane region" description="Helical" evidence="7">
    <location>
        <begin position="716"/>
        <end position="749"/>
    </location>
</feature>
<protein>
    <recommendedName>
        <fullName evidence="8">OVATE domain-containing protein</fullName>
    </recommendedName>
</protein>
<proteinExistence type="predicted"/>
<keyword evidence="7" id="KW-0812">Transmembrane</keyword>
<feature type="transmembrane region" description="Helical" evidence="7">
    <location>
        <begin position="845"/>
        <end position="864"/>
    </location>
</feature>
<dbReference type="PANTHER" id="PTHR24177">
    <property type="entry name" value="CASKIN"/>
    <property type="match status" value="1"/>
</dbReference>
<dbReference type="Proteomes" id="UP001064489">
    <property type="component" value="Chromosome 13"/>
</dbReference>
<keyword evidence="7" id="KW-0472">Membrane</keyword>
<comment type="subcellular location">
    <subcellularLocation>
        <location evidence="1">Nucleus</location>
    </subcellularLocation>
</comment>
<keyword evidence="7" id="KW-1133">Transmembrane helix</keyword>
<comment type="caution">
    <text evidence="9">The sequence shown here is derived from an EMBL/GenBank/DDBJ whole genome shotgun (WGS) entry which is preliminary data.</text>
</comment>
<dbReference type="EMBL" id="JAJSOW010000002">
    <property type="protein sequence ID" value="KAI9199005.1"/>
    <property type="molecule type" value="Genomic_DNA"/>
</dbReference>
<name>A0AAD5JRI7_ACENE</name>
<accession>A0AAD5JRI7</accession>
<dbReference type="InterPro" id="IPR026961">
    <property type="entry name" value="PGG_dom"/>
</dbReference>
<evidence type="ECO:0000256" key="1">
    <source>
        <dbReference type="ARBA" id="ARBA00004123"/>
    </source>
</evidence>
<keyword evidence="10" id="KW-1185">Reference proteome</keyword>
<dbReference type="InterPro" id="IPR006458">
    <property type="entry name" value="Ovate_C"/>
</dbReference>
<feature type="transmembrane region" description="Helical" evidence="7">
    <location>
        <begin position="769"/>
        <end position="791"/>
    </location>
</feature>
<evidence type="ECO:0000256" key="4">
    <source>
        <dbReference type="ARBA" id="ARBA00023163"/>
    </source>
</evidence>
<evidence type="ECO:0000256" key="3">
    <source>
        <dbReference type="ARBA" id="ARBA00023015"/>
    </source>
</evidence>
<gene>
    <name evidence="9" type="ORF">LWI28_025748</name>
</gene>
<keyword evidence="2" id="KW-0678">Repressor</keyword>
<dbReference type="SMART" id="SM00248">
    <property type="entry name" value="ANK"/>
    <property type="match status" value="6"/>
</dbReference>
<dbReference type="Gene3D" id="1.25.40.20">
    <property type="entry name" value="Ankyrin repeat-containing domain"/>
    <property type="match status" value="2"/>
</dbReference>
<dbReference type="AlphaFoldDB" id="A0AAD5JRI7"/>
<dbReference type="InterPro" id="IPR002110">
    <property type="entry name" value="Ankyrin_rpt"/>
</dbReference>
<keyword evidence="3" id="KW-0805">Transcription regulation</keyword>
<dbReference type="PANTHER" id="PTHR24177:SF215">
    <property type="entry name" value="PGG DOMAIN-CONTAINING PROTEIN"/>
    <property type="match status" value="1"/>
</dbReference>
<sequence length="872" mass="100240">MKEHSREQHYNKKHQQRSGGCCRVSFCCSNCRLSVSSSEEADQSSNSDRFASISSLAHAMVQERLDQMIRQQRQQQDQARVLHRDRSSRKQIRDHDHHQGTRFIVMVAMEKCSYDPREDFKESMIEMIMANRIEEAKDLRSLLNYYMSMNSKEYHGIILEVFYEKPYQAVIVEGKWKALKEFFDNDEGFTISYPIMTVAKDNAFHIAVQSKSDKPLKQLLERLDMNFDHITNLLNTTNAYENTVLHEAAINHNIKAVKLLVEGKRDTPDKQLLVEERGYVTPQHLLERNKSGQTPLFKAAAFGSTKVVKYLASQPYQMTCDNYYEKLQDAHRTKNDGTSILHAAVQGEQFGTALCLLKLDKGLAELKNRKGMTSLHLLTNLQSAFTNNFCNDLWHRLLYFCIPTGGDYNDDADNVDVDHENNVKVADSKDKNAPTQSTLIFYDGRWPTARKIWKEKRKHKFAFKLAYKLIKNDHSWQRSYTEDTLESFKSLNDEGQVQILMDSNDPGTSLLKKLAEITIEDKEDESETAEDKHQVETPLLAATRTGVIELVKEILKEHPQAVEHVSHKKQNILHLAASYRQREVFDLVKKMQIPTRRLILGIDKESYTVLHHVADTKNYKRGTRPGPAYQLQEELEWFKSVEDIMPSYFTQHHDIYSKTAKELFREKHETQLQEAQKWIKETSQSCSGVAVLVATVVFAAAFTVPGGTNDKDGLPILLHTPFFMFFTVMDVVSLSCSLTAVVMFLSIITSPFELDNFRVSLPRRLTLGFALLFMSVATTMLAFTSTIFLIIRSEQRRRWTLTLICSAAFVPVSVLALTHFPLFVSFIRAWNNIFKLIGMTIPYNLLLQILTFLGKLVYPLGLFIKELGLCKF</sequence>
<dbReference type="GO" id="GO:0045892">
    <property type="term" value="P:negative regulation of DNA-templated transcription"/>
    <property type="evidence" value="ECO:0007669"/>
    <property type="project" value="UniProtKB-ARBA"/>
</dbReference>
<feature type="compositionally biased region" description="Low complexity" evidence="6">
    <location>
        <begin position="69"/>
        <end position="78"/>
    </location>
</feature>
<dbReference type="GO" id="GO:0016020">
    <property type="term" value="C:membrane"/>
    <property type="evidence" value="ECO:0007669"/>
    <property type="project" value="TreeGrafter"/>
</dbReference>
<dbReference type="Pfam" id="PF04844">
    <property type="entry name" value="Ovate"/>
    <property type="match status" value="1"/>
</dbReference>
<dbReference type="Pfam" id="PF13962">
    <property type="entry name" value="PGG"/>
    <property type="match status" value="1"/>
</dbReference>
<dbReference type="PROSITE" id="PS51754">
    <property type="entry name" value="OVATE"/>
    <property type="match status" value="1"/>
</dbReference>
<evidence type="ECO:0000313" key="10">
    <source>
        <dbReference type="Proteomes" id="UP001064489"/>
    </source>
</evidence>
<dbReference type="GO" id="GO:0005634">
    <property type="term" value="C:nucleus"/>
    <property type="evidence" value="ECO:0007669"/>
    <property type="project" value="UniProtKB-SubCell"/>
</dbReference>
<evidence type="ECO:0000259" key="8">
    <source>
        <dbReference type="PROSITE" id="PS51754"/>
    </source>
</evidence>
<feature type="transmembrane region" description="Helical" evidence="7">
    <location>
        <begin position="803"/>
        <end position="825"/>
    </location>
</feature>
<reference evidence="9 10" key="1">
    <citation type="journal article" date="2022" name="Plant J.">
        <title>Strategies of tolerance reflected in two North American maple genomes.</title>
        <authorList>
            <person name="McEvoy S.L."/>
            <person name="Sezen U.U."/>
            <person name="Trouern-Trend A."/>
            <person name="McMahon S.M."/>
            <person name="Schaberg P.G."/>
            <person name="Yang J."/>
            <person name="Wegrzyn J.L."/>
            <person name="Swenson N.G."/>
        </authorList>
    </citation>
    <scope>NUCLEOTIDE SEQUENCE [LARGE SCALE GENOMIC DNA]</scope>
    <source>
        <strain evidence="9">91603</strain>
    </source>
</reference>
<evidence type="ECO:0000256" key="5">
    <source>
        <dbReference type="ARBA" id="ARBA00023242"/>
    </source>
</evidence>